<evidence type="ECO:0000313" key="4">
    <source>
        <dbReference type="Proteomes" id="UP000095751"/>
    </source>
</evidence>
<gene>
    <name evidence="3" type="ORF">FRACYDRAFT_260687</name>
</gene>
<dbReference type="PANTHER" id="PTHR45036:SF1">
    <property type="entry name" value="METHYLTRANSFERASE LIKE 7A"/>
    <property type="match status" value="1"/>
</dbReference>
<dbReference type="Pfam" id="PF08241">
    <property type="entry name" value="Methyltransf_11"/>
    <property type="match status" value="1"/>
</dbReference>
<dbReference type="Proteomes" id="UP000095751">
    <property type="component" value="Unassembled WGS sequence"/>
</dbReference>
<dbReference type="OrthoDB" id="416496at2759"/>
<organism evidence="3 4">
    <name type="scientific">Fragilariopsis cylindrus CCMP1102</name>
    <dbReference type="NCBI Taxonomy" id="635003"/>
    <lineage>
        <taxon>Eukaryota</taxon>
        <taxon>Sar</taxon>
        <taxon>Stramenopiles</taxon>
        <taxon>Ochrophyta</taxon>
        <taxon>Bacillariophyta</taxon>
        <taxon>Bacillariophyceae</taxon>
        <taxon>Bacillariophycidae</taxon>
        <taxon>Bacillariales</taxon>
        <taxon>Bacillariaceae</taxon>
        <taxon>Fragilariopsis</taxon>
    </lineage>
</organism>
<feature type="transmembrane region" description="Helical" evidence="1">
    <location>
        <begin position="12"/>
        <end position="37"/>
    </location>
</feature>
<dbReference type="PANTHER" id="PTHR45036">
    <property type="entry name" value="METHYLTRANSFERASE LIKE 7B"/>
    <property type="match status" value="1"/>
</dbReference>
<keyword evidence="1" id="KW-0812">Transmembrane</keyword>
<dbReference type="EMBL" id="KV784356">
    <property type="protein sequence ID" value="OEU19118.1"/>
    <property type="molecule type" value="Genomic_DNA"/>
</dbReference>
<dbReference type="SUPFAM" id="SSF53335">
    <property type="entry name" value="S-adenosyl-L-methionine-dependent methyltransferases"/>
    <property type="match status" value="1"/>
</dbReference>
<evidence type="ECO:0000259" key="2">
    <source>
        <dbReference type="Pfam" id="PF08241"/>
    </source>
</evidence>
<keyword evidence="1" id="KW-1133">Transmembrane helix</keyword>
<dbReference type="GO" id="GO:0008757">
    <property type="term" value="F:S-adenosylmethionine-dependent methyltransferase activity"/>
    <property type="evidence" value="ECO:0007669"/>
    <property type="project" value="InterPro"/>
</dbReference>
<protein>
    <recommendedName>
        <fullName evidence="2">Methyltransferase type 11 domain-containing protein</fullName>
    </recommendedName>
</protein>
<sequence>MKQASSSLVLWLGYYFFIIALLLLVISTTTTTTTAWLPEQTGLIKQRSSGLVALRRSSSWMLRNEDNDEVIGMDNTTRPEDIITAPCSVVVSSRRNLFRRSALSVSSAIIGGVCYDNGIQAVHAAYTIDKVEPNENDIYATAQNCWNLLPGGGNPHNNLRVLWIGPGDMKIRTGVARNGVYKDLFKTGSDVTAFDLLTPTVADLTDAQQYAFDKGYTLRFQQGDATKLHTIFANNSFDVVVCSLFLCQDFDPVVVVQEIRQVLKPGGRFGFYEHIEDIDTVIVGKVFGESSIIKIEAYPEMVNILAGVVQK</sequence>
<feature type="domain" description="Methyltransferase type 11" evidence="2">
    <location>
        <begin position="180"/>
        <end position="269"/>
    </location>
</feature>
<dbReference type="Gene3D" id="3.40.50.150">
    <property type="entry name" value="Vaccinia Virus protein VP39"/>
    <property type="match status" value="1"/>
</dbReference>
<dbReference type="CDD" id="cd02440">
    <property type="entry name" value="AdoMet_MTases"/>
    <property type="match status" value="1"/>
</dbReference>
<accession>A0A1E7FLR9</accession>
<name>A0A1E7FLR9_9STRA</name>
<dbReference type="InterPro" id="IPR013216">
    <property type="entry name" value="Methyltransf_11"/>
</dbReference>
<keyword evidence="1" id="KW-0472">Membrane</keyword>
<dbReference type="InterPro" id="IPR052356">
    <property type="entry name" value="Thiol_S-MT"/>
</dbReference>
<dbReference type="InParanoid" id="A0A1E7FLR9"/>
<dbReference type="AlphaFoldDB" id="A0A1E7FLR9"/>
<proteinExistence type="predicted"/>
<reference evidence="3 4" key="1">
    <citation type="submission" date="2016-09" db="EMBL/GenBank/DDBJ databases">
        <title>Extensive genetic diversity and differential bi-allelic expression allows diatom success in the polar Southern Ocean.</title>
        <authorList>
            <consortium name="DOE Joint Genome Institute"/>
            <person name="Mock T."/>
            <person name="Otillar R.P."/>
            <person name="Strauss J."/>
            <person name="Dupont C."/>
            <person name="Frickenhaus S."/>
            <person name="Maumus F."/>
            <person name="Mcmullan M."/>
            <person name="Sanges R."/>
            <person name="Schmutz J."/>
            <person name="Toseland A."/>
            <person name="Valas R."/>
            <person name="Veluchamy A."/>
            <person name="Ward B.J."/>
            <person name="Allen A."/>
            <person name="Barry K."/>
            <person name="Falciatore A."/>
            <person name="Ferrante M."/>
            <person name="Fortunato A.E."/>
            <person name="Gloeckner G."/>
            <person name="Gruber A."/>
            <person name="Hipkin R."/>
            <person name="Janech M."/>
            <person name="Kroth P."/>
            <person name="Leese F."/>
            <person name="Lindquist E."/>
            <person name="Lyon B.R."/>
            <person name="Martin J."/>
            <person name="Mayer C."/>
            <person name="Parker M."/>
            <person name="Quesneville H."/>
            <person name="Raymond J."/>
            <person name="Uhlig C."/>
            <person name="Valentin K.U."/>
            <person name="Worden A.Z."/>
            <person name="Armbrust E.V."/>
            <person name="Bowler C."/>
            <person name="Green B."/>
            <person name="Moulton V."/>
            <person name="Van Oosterhout C."/>
            <person name="Grigoriev I."/>
        </authorList>
    </citation>
    <scope>NUCLEOTIDE SEQUENCE [LARGE SCALE GENOMIC DNA]</scope>
    <source>
        <strain evidence="3 4">CCMP1102</strain>
    </source>
</reference>
<evidence type="ECO:0000313" key="3">
    <source>
        <dbReference type="EMBL" id="OEU19118.1"/>
    </source>
</evidence>
<evidence type="ECO:0000256" key="1">
    <source>
        <dbReference type="SAM" id="Phobius"/>
    </source>
</evidence>
<dbReference type="InterPro" id="IPR029063">
    <property type="entry name" value="SAM-dependent_MTases_sf"/>
</dbReference>
<dbReference type="KEGG" id="fcy:FRACYDRAFT_260687"/>
<keyword evidence="4" id="KW-1185">Reference proteome</keyword>